<organism evidence="1">
    <name type="scientific">Trypanosoma congolense (strain IL3000)</name>
    <dbReference type="NCBI Taxonomy" id="1068625"/>
    <lineage>
        <taxon>Eukaryota</taxon>
        <taxon>Discoba</taxon>
        <taxon>Euglenozoa</taxon>
        <taxon>Kinetoplastea</taxon>
        <taxon>Metakinetoplastina</taxon>
        <taxon>Trypanosomatida</taxon>
        <taxon>Trypanosomatidae</taxon>
        <taxon>Trypanosoma</taxon>
        <taxon>Nannomonas</taxon>
    </lineage>
</organism>
<gene>
    <name evidence="1" type="ORF">TCIL3000_9_3760</name>
</gene>
<dbReference type="AlphaFoldDB" id="G0UUB2"/>
<proteinExistence type="predicted"/>
<protein>
    <submittedName>
        <fullName evidence="1">Uncharacterized protein TCIL3000_9_3760</fullName>
    </submittedName>
</protein>
<reference evidence="1" key="1">
    <citation type="journal article" date="2012" name="Proc. Natl. Acad. Sci. U.S.A.">
        <title>Antigenic diversity is generated by distinct evolutionary mechanisms in African trypanosome species.</title>
        <authorList>
            <person name="Jackson A.P."/>
            <person name="Berry A."/>
            <person name="Aslett M."/>
            <person name="Allison H.C."/>
            <person name="Burton P."/>
            <person name="Vavrova-Anderson J."/>
            <person name="Brown R."/>
            <person name="Browne H."/>
            <person name="Corton N."/>
            <person name="Hauser H."/>
            <person name="Gamble J."/>
            <person name="Gilderthorp R."/>
            <person name="Marcello L."/>
            <person name="McQuillan J."/>
            <person name="Otto T.D."/>
            <person name="Quail M.A."/>
            <person name="Sanders M.J."/>
            <person name="van Tonder A."/>
            <person name="Ginger M.L."/>
            <person name="Field M.C."/>
            <person name="Barry J.D."/>
            <person name="Hertz-Fowler C."/>
            <person name="Berriman M."/>
        </authorList>
    </citation>
    <scope>NUCLEOTIDE SEQUENCE</scope>
    <source>
        <strain evidence="1">IL3000</strain>
    </source>
</reference>
<name>G0UUB2_TRYCI</name>
<dbReference type="EMBL" id="HE575322">
    <property type="protein sequence ID" value="CCC92976.1"/>
    <property type="molecule type" value="Genomic_DNA"/>
</dbReference>
<accession>G0UUB2</accession>
<sequence>MRANFCFKAGEVICPASPNYTFENGEIVFNAESRVTLQKEFNATIINHFITATKEISKGELVTVSPSLIVYDATKITGDAAVTGFKNIGEEEKQQLFAYVDEKIRQQALADGFIPRCQPECVEVVRKSNFDLVTIVPRGSKAHTTLFTIAAVPLPFPHPRHD</sequence>
<dbReference type="VEuPathDB" id="TriTrypDB:TcIL3000_9_3760"/>
<evidence type="ECO:0000313" key="1">
    <source>
        <dbReference type="EMBL" id="CCC92976.1"/>
    </source>
</evidence>